<feature type="region of interest" description="Disordered" evidence="1">
    <location>
        <begin position="1"/>
        <end position="47"/>
    </location>
</feature>
<evidence type="ECO:0000256" key="1">
    <source>
        <dbReference type="SAM" id="MobiDB-lite"/>
    </source>
</evidence>
<comment type="caution">
    <text evidence="2">The sequence shown here is derived from an EMBL/GenBank/DDBJ whole genome shotgun (WGS) entry which is preliminary data.</text>
</comment>
<accession>A0A8T2PEX9</accession>
<name>A0A8T2PEX9_9TELE</name>
<protein>
    <submittedName>
        <fullName evidence="2">Uncharacterized protein</fullName>
    </submittedName>
</protein>
<reference evidence="2" key="1">
    <citation type="thesis" date="2021" institute="BYU ScholarsArchive" country="Provo, UT, USA">
        <title>Applications of and Algorithms for Genome Assembly and Genomic Analyses with an Emphasis on Marine Teleosts.</title>
        <authorList>
            <person name="Pickett B.D."/>
        </authorList>
    </citation>
    <scope>NUCLEOTIDE SEQUENCE</scope>
    <source>
        <strain evidence="2">HI-2016</strain>
    </source>
</reference>
<dbReference type="AlphaFoldDB" id="A0A8T2PEX9"/>
<evidence type="ECO:0000313" key="3">
    <source>
        <dbReference type="Proteomes" id="UP000824540"/>
    </source>
</evidence>
<gene>
    <name evidence="2" type="ORF">JZ751_023154</name>
</gene>
<keyword evidence="3" id="KW-1185">Reference proteome</keyword>
<proteinExistence type="predicted"/>
<evidence type="ECO:0000313" key="2">
    <source>
        <dbReference type="EMBL" id="KAG9351903.1"/>
    </source>
</evidence>
<dbReference type="EMBL" id="JAFBMS010000006">
    <property type="protein sequence ID" value="KAG9351903.1"/>
    <property type="molecule type" value="Genomic_DNA"/>
</dbReference>
<feature type="compositionally biased region" description="Basic and acidic residues" evidence="1">
    <location>
        <begin position="12"/>
        <end position="47"/>
    </location>
</feature>
<sequence length="407" mass="44252">MQIEPVESLILQKERVEEREEGGRDMEMREQRGGERHKARDRERERWTGAVNSGGCIARPSAALASSQAGKSSGVKGSSTWGGWMTRPGVTDPAIFCRQIKINRSLAWITSTSSAGQTSPINIVWTDGGIRPLALRTTWLEWGCCGVVVEGRGVGTYCSLLSFILSASISPPPLSTSFFSRANGDTGCIGLSWLVSAYLKGVSMSLVSLARGSPMAASVTCRRTLSRLRANETVRQSEQACSALNTPFDFGHGAIPSSLLTTSPIHPHSPSPSLAQDIPPSHLPFPHTLQSGLSLAMDCWIVHPVNSDTVKMVSCNSTLEGWIQTAPSVLLHKCLPLTHGCVSSTPADQLVSRELLERRWPCQRTRRRHWCQNMLEMAPIADCNLIAMETAPNVRIELLPNSVPVSC</sequence>
<organism evidence="2 3">
    <name type="scientific">Albula glossodonta</name>
    <name type="common">roundjaw bonefish</name>
    <dbReference type="NCBI Taxonomy" id="121402"/>
    <lineage>
        <taxon>Eukaryota</taxon>
        <taxon>Metazoa</taxon>
        <taxon>Chordata</taxon>
        <taxon>Craniata</taxon>
        <taxon>Vertebrata</taxon>
        <taxon>Euteleostomi</taxon>
        <taxon>Actinopterygii</taxon>
        <taxon>Neopterygii</taxon>
        <taxon>Teleostei</taxon>
        <taxon>Albuliformes</taxon>
        <taxon>Albulidae</taxon>
        <taxon>Albula</taxon>
    </lineage>
</organism>
<dbReference type="Proteomes" id="UP000824540">
    <property type="component" value="Unassembled WGS sequence"/>
</dbReference>